<dbReference type="KEGG" id="osn:115213990"/>
<evidence type="ECO:0000256" key="11">
    <source>
        <dbReference type="PROSITE-ProRule" id="PRU00460"/>
    </source>
</evidence>
<dbReference type="PROSITE" id="PS50027">
    <property type="entry name" value="EGF_LAM_2"/>
    <property type="match status" value="1"/>
</dbReference>
<evidence type="ECO:0000256" key="1">
    <source>
        <dbReference type="ARBA" id="ARBA00004167"/>
    </source>
</evidence>
<keyword evidence="10" id="KW-0245">EGF-like domain</keyword>
<feature type="domain" description="Laminin EGF-like" evidence="13">
    <location>
        <begin position="743"/>
        <end position="791"/>
    </location>
</feature>
<keyword evidence="6" id="KW-1133">Transmembrane helix</keyword>
<comment type="subcellular location">
    <subcellularLocation>
        <location evidence="1">Membrane</location>
        <topology evidence="1">Single-pass membrane protein</topology>
    </subcellularLocation>
</comment>
<evidence type="ECO:0000256" key="8">
    <source>
        <dbReference type="ARBA" id="ARBA00023180"/>
    </source>
</evidence>
<sequence>MFNPASRDEEIYPPHLARMGHSLISCGDDVLYLYGGRSLKYGLINEMWMFNRTSQEWSKVIASTDEEPAGRYYHAAVCVPIIKTIFIYGGIVETGRKIQKYKVTNEFWKFAVESRKWKKERSDSWLPAVAGHTLTYVLDTKLVVIGGFSTENYFLDKVLIYNSAQAQWDIYHRKNLSGVIPLGIYGHSAVYHLAVATIYIYGGMLFTKYYKFHPSKELYTFDVDKLQWNILQASDERMLQPRMFHVAVNTRNYMLLIGGRTIDRSPIKDILLYHFKCNTWQNISFKDPEMNDYLRNYFGAAATTVDKDFYIMGGYNGVESGKLMRINLPDDTCTLIYDYETCKSTDGCSACKLETVYNLTYCVSTEGRFPDICFGGNVSEGKMCDHKWFEARSCNKYKTCDQCLAIYPEFKKISQVCKWCKHCKVGKCIHQKQECGAQNPCNRSQAEFLDMSDCDGIVCKAVNCRSCHSSKNCMWTRQVTRTGEITRMVSGNPRYSWSCVIAGVQQKSPKGITMGSRSFKQHSSECPSECYQNKTCEKCVSSHGAEGGSQHCVWSEKLHECIPPAYIPLHCSAGECGSLLREYNHCPIRCMEIQQCSRCISSPSCGWCSFGDQLDGRGICMPGGLSGTSNGLCSESNITYGSTHLSERIQDKFPDKDLKISWVFVKCPPEDECKNSHHTCDATTEKCVDTPDSFKCICKPGYKKRDQICEPVCTQGCVHGICTSPNQCKCNFGWVGSNCSVECSCNSHSECKSEKDTGNCLGCLHNTMGDNCEKCISNYVGDPRNGGTCISCFIYCNNHTKNCTEVKGKDHDEYGGLQENQAVCQDCKNNTEGKLCERCKKGYFRLAEEKLHNICRPCMCNGHAFDCDTNSGTRCICKNNTMTKCDKEKSEDCYKNQTFLFPESKLTLKSDFRW</sequence>
<evidence type="ECO:0000256" key="2">
    <source>
        <dbReference type="ARBA" id="ARBA00022441"/>
    </source>
</evidence>
<dbReference type="PANTHER" id="PTHR46093:SF16">
    <property type="entry name" value="MULTIPLE EGF-LIKE-DOMAINS 8"/>
    <property type="match status" value="1"/>
</dbReference>
<dbReference type="SMART" id="SM00423">
    <property type="entry name" value="PSI"/>
    <property type="match status" value="3"/>
</dbReference>
<dbReference type="SMART" id="SM00180">
    <property type="entry name" value="EGF_Lam"/>
    <property type="match status" value="2"/>
</dbReference>
<dbReference type="SUPFAM" id="SSF117281">
    <property type="entry name" value="Kelch motif"/>
    <property type="match status" value="2"/>
</dbReference>
<dbReference type="Pfam" id="PF24973">
    <property type="entry name" value="EGF_LMN_ATRN"/>
    <property type="match status" value="1"/>
</dbReference>
<evidence type="ECO:0000256" key="3">
    <source>
        <dbReference type="ARBA" id="ARBA00022692"/>
    </source>
</evidence>
<keyword evidence="2" id="KW-0880">Kelch repeat</keyword>
<evidence type="ECO:0000256" key="7">
    <source>
        <dbReference type="ARBA" id="ARBA00023157"/>
    </source>
</evidence>
<dbReference type="InterPro" id="IPR016201">
    <property type="entry name" value="PSI"/>
</dbReference>
<dbReference type="PROSITE" id="PS50026">
    <property type="entry name" value="EGF_3"/>
    <property type="match status" value="1"/>
</dbReference>
<keyword evidence="14" id="KW-1185">Reference proteome</keyword>
<comment type="caution">
    <text evidence="10">Lacks conserved residue(s) required for the propagation of feature annotation.</text>
</comment>
<keyword evidence="5" id="KW-0677">Repeat</keyword>
<dbReference type="SUPFAM" id="SSF57196">
    <property type="entry name" value="EGF/Laminin"/>
    <property type="match status" value="3"/>
</dbReference>
<dbReference type="Gene3D" id="2.120.10.80">
    <property type="entry name" value="Kelch-type beta propeller"/>
    <property type="match status" value="2"/>
</dbReference>
<dbReference type="InterPro" id="IPR000152">
    <property type="entry name" value="EGF-type_Asp/Asn_hydroxyl_site"/>
</dbReference>
<dbReference type="Pfam" id="PF24981">
    <property type="entry name" value="Beta-prop_ATRN-LZTR1"/>
    <property type="match status" value="1"/>
</dbReference>
<dbReference type="RefSeq" id="XP_036357894.1">
    <property type="nucleotide sequence ID" value="XM_036502001.1"/>
</dbReference>
<dbReference type="InterPro" id="IPR056863">
    <property type="entry name" value="LMN_ATRN_NET-like_EGF"/>
</dbReference>
<dbReference type="InterPro" id="IPR000742">
    <property type="entry name" value="EGF"/>
</dbReference>
<accession>A0A7E6ERD5</accession>
<gene>
    <name evidence="15" type="primary">LOC115213990</name>
</gene>
<dbReference type="CDD" id="cd00055">
    <property type="entry name" value="EGF_Lam"/>
    <property type="match status" value="1"/>
</dbReference>
<keyword evidence="8" id="KW-0325">Glycoprotein</keyword>
<evidence type="ECO:0000259" key="12">
    <source>
        <dbReference type="PROSITE" id="PS50026"/>
    </source>
</evidence>
<dbReference type="InterPro" id="IPR056737">
    <property type="entry name" value="Beta-prop_ATRN-MKLN-like"/>
</dbReference>
<dbReference type="SMART" id="SM00179">
    <property type="entry name" value="EGF_CA"/>
    <property type="match status" value="1"/>
</dbReference>
<evidence type="ECO:0000256" key="4">
    <source>
        <dbReference type="ARBA" id="ARBA00022729"/>
    </source>
</evidence>
<name>A0A7E6ERD5_9MOLL</name>
<organism evidence="14 15">
    <name type="scientific">Octopus sinensis</name>
    <name type="common">East Asian common octopus</name>
    <dbReference type="NCBI Taxonomy" id="2607531"/>
    <lineage>
        <taxon>Eukaryota</taxon>
        <taxon>Metazoa</taxon>
        <taxon>Spiralia</taxon>
        <taxon>Lophotrochozoa</taxon>
        <taxon>Mollusca</taxon>
        <taxon>Cephalopoda</taxon>
        <taxon>Coleoidea</taxon>
        <taxon>Octopodiformes</taxon>
        <taxon>Octopoda</taxon>
        <taxon>Incirrata</taxon>
        <taxon>Octopodidae</taxon>
        <taxon>Octopus</taxon>
    </lineage>
</organism>
<keyword evidence="3" id="KW-0812">Transmembrane</keyword>
<dbReference type="InterPro" id="IPR002049">
    <property type="entry name" value="LE_dom"/>
</dbReference>
<dbReference type="PROSITE" id="PS01248">
    <property type="entry name" value="EGF_LAM_1"/>
    <property type="match status" value="1"/>
</dbReference>
<evidence type="ECO:0000256" key="10">
    <source>
        <dbReference type="PROSITE-ProRule" id="PRU00076"/>
    </source>
</evidence>
<dbReference type="PANTHER" id="PTHR46093">
    <property type="entry name" value="ACYL-COA-BINDING DOMAIN-CONTAINING PROTEIN 5"/>
    <property type="match status" value="1"/>
</dbReference>
<feature type="disulfide bond" evidence="11">
    <location>
        <begin position="763"/>
        <end position="772"/>
    </location>
</feature>
<keyword evidence="7 11" id="KW-1015">Disulfide bond</keyword>
<dbReference type="SMART" id="SM00181">
    <property type="entry name" value="EGF"/>
    <property type="match status" value="3"/>
</dbReference>
<evidence type="ECO:0000313" key="14">
    <source>
        <dbReference type="Proteomes" id="UP000515154"/>
    </source>
</evidence>
<proteinExistence type="predicted"/>
<evidence type="ECO:0000256" key="6">
    <source>
        <dbReference type="ARBA" id="ARBA00022989"/>
    </source>
</evidence>
<evidence type="ECO:0000259" key="13">
    <source>
        <dbReference type="PROSITE" id="PS50027"/>
    </source>
</evidence>
<feature type="disulfide bond" evidence="11">
    <location>
        <begin position="775"/>
        <end position="789"/>
    </location>
</feature>
<keyword evidence="4" id="KW-0732">Signal</keyword>
<dbReference type="AlphaFoldDB" id="A0A7E6ERD5"/>
<dbReference type="InterPro" id="IPR001881">
    <property type="entry name" value="EGF-like_Ca-bd_dom"/>
</dbReference>
<dbReference type="Pfam" id="PF00053">
    <property type="entry name" value="EGF_laminin"/>
    <property type="match status" value="1"/>
</dbReference>
<dbReference type="Proteomes" id="UP000515154">
    <property type="component" value="Linkage group LG1"/>
</dbReference>
<dbReference type="Gene3D" id="2.10.25.10">
    <property type="entry name" value="Laminin"/>
    <property type="match status" value="3"/>
</dbReference>
<keyword evidence="6" id="KW-0472">Membrane</keyword>
<dbReference type="GO" id="GO:0016020">
    <property type="term" value="C:membrane"/>
    <property type="evidence" value="ECO:0007669"/>
    <property type="project" value="UniProtKB-SubCell"/>
</dbReference>
<evidence type="ECO:0000313" key="15">
    <source>
        <dbReference type="RefSeq" id="XP_036357894.1"/>
    </source>
</evidence>
<reference evidence="15" key="1">
    <citation type="submission" date="2025-08" db="UniProtKB">
        <authorList>
            <consortium name="RefSeq"/>
        </authorList>
    </citation>
    <scope>IDENTIFICATION</scope>
</reference>
<feature type="domain" description="EGF-like" evidence="12">
    <location>
        <begin position="669"/>
        <end position="710"/>
    </location>
</feature>
<dbReference type="PROSITE" id="PS00010">
    <property type="entry name" value="ASX_HYDROXYL"/>
    <property type="match status" value="1"/>
</dbReference>
<evidence type="ECO:0000256" key="9">
    <source>
        <dbReference type="ARBA" id="ARBA00023292"/>
    </source>
</evidence>
<evidence type="ECO:0000256" key="5">
    <source>
        <dbReference type="ARBA" id="ARBA00022737"/>
    </source>
</evidence>
<dbReference type="InterPro" id="IPR015915">
    <property type="entry name" value="Kelch-typ_b-propeller"/>
</dbReference>
<dbReference type="GO" id="GO:0005509">
    <property type="term" value="F:calcium ion binding"/>
    <property type="evidence" value="ECO:0007669"/>
    <property type="project" value="InterPro"/>
</dbReference>
<dbReference type="PROSITE" id="PS01186">
    <property type="entry name" value="EGF_2"/>
    <property type="match status" value="1"/>
</dbReference>
<protein>
    <submittedName>
        <fullName evidence="15">Multiple epidermal growth factor-like domains protein 8</fullName>
    </submittedName>
</protein>
<keyword evidence="9 11" id="KW-0424">Laminin EGF-like domain</keyword>